<sequence>MNDVKAIDRNSHELTYNLACNKVFEFSTDPLLPVSPEIKTENDEGPHEVTAFVDVECKGRKDSIKNDVDPHSFEVPIEKHEVTEVKLVKLKTENSNAHSEAADYMDTEVKNDTSDYDTDSSEETLAAVKRGKRKRVKAEKENTGKNSKKCKSKSGKSKISKVTKAVDDVGDKAVEAPKKTRRLRKTVGVKTDTETAFEKKFNCKTKLLSKEEQKQEVEERKRNNKSAYSCELCGKGFKKENTLMTHKSYHDPSLPAECDVCRLRFRSRRSLLKHQDCHRATFTCNECGNVSRNRSHAKDHCLMHKGTTYTCPYCQIVYNHQTSYYNHIRVQHPGENEACDECGETFAAGRGMMLHKALTHKQNVKPNVDTKCKDCDVKFSSGEALQRHLELSAGAGVPHAALWPCAACGDSCGSDTALKHHTAEQHPPEQRYCQECNKTFSNAASFALHVDRKHRNQRAVEAPFRPRPGIGRVRSTVCEICGKVYQNLTMLQYHMNGHLSVKPFQCPHCPKAFTHQSNHRLHMRVHTGERPYQCEQCPLAFSRRGNFTKHMKNVHLRVQVKCDTCGKMVGAGSLASHVRAVHLRQPYVRRKRNRNPEKMLLGTQS</sequence>
<dbReference type="Proteomes" id="UP001064048">
    <property type="component" value="Chromosome 30"/>
</dbReference>
<dbReference type="EMBL" id="CM046130">
    <property type="protein sequence ID" value="KAI8431651.1"/>
    <property type="molecule type" value="Genomic_DNA"/>
</dbReference>
<name>A0ACC0K5C2_CHOFU</name>
<keyword evidence="2" id="KW-1185">Reference proteome</keyword>
<evidence type="ECO:0000313" key="2">
    <source>
        <dbReference type="Proteomes" id="UP001064048"/>
    </source>
</evidence>
<organism evidence="1 2">
    <name type="scientific">Choristoneura fumiferana</name>
    <name type="common">Spruce budworm moth</name>
    <name type="synonym">Archips fumiferana</name>
    <dbReference type="NCBI Taxonomy" id="7141"/>
    <lineage>
        <taxon>Eukaryota</taxon>
        <taxon>Metazoa</taxon>
        <taxon>Ecdysozoa</taxon>
        <taxon>Arthropoda</taxon>
        <taxon>Hexapoda</taxon>
        <taxon>Insecta</taxon>
        <taxon>Pterygota</taxon>
        <taxon>Neoptera</taxon>
        <taxon>Endopterygota</taxon>
        <taxon>Lepidoptera</taxon>
        <taxon>Glossata</taxon>
        <taxon>Ditrysia</taxon>
        <taxon>Tortricoidea</taxon>
        <taxon>Tortricidae</taxon>
        <taxon>Tortricinae</taxon>
        <taxon>Choristoneura</taxon>
    </lineage>
</organism>
<gene>
    <name evidence="1" type="ORF">MSG28_016130</name>
</gene>
<protein>
    <submittedName>
        <fullName evidence="1">Uncharacterized protein</fullName>
    </submittedName>
</protein>
<comment type="caution">
    <text evidence="1">The sequence shown here is derived from an EMBL/GenBank/DDBJ whole genome shotgun (WGS) entry which is preliminary data.</text>
</comment>
<reference evidence="1 2" key="1">
    <citation type="journal article" date="2022" name="Genome Biol. Evol.">
        <title>The Spruce Budworm Genome: Reconstructing the Evolutionary History of Antifreeze Proteins.</title>
        <authorList>
            <person name="Beliveau C."/>
            <person name="Gagne P."/>
            <person name="Picq S."/>
            <person name="Vernygora O."/>
            <person name="Keeling C.I."/>
            <person name="Pinkney K."/>
            <person name="Doucet D."/>
            <person name="Wen F."/>
            <person name="Johnston J.S."/>
            <person name="Maaroufi H."/>
            <person name="Boyle B."/>
            <person name="Laroche J."/>
            <person name="Dewar K."/>
            <person name="Juretic N."/>
            <person name="Blackburn G."/>
            <person name="Nisole A."/>
            <person name="Brunet B."/>
            <person name="Brandao M."/>
            <person name="Lumley L."/>
            <person name="Duan J."/>
            <person name="Quan G."/>
            <person name="Lucarotti C.J."/>
            <person name="Roe A.D."/>
            <person name="Sperling F.A.H."/>
            <person name="Levesque R.C."/>
            <person name="Cusson M."/>
        </authorList>
    </citation>
    <scope>NUCLEOTIDE SEQUENCE [LARGE SCALE GENOMIC DNA]</scope>
    <source>
        <strain evidence="1">Glfc:IPQL:Cfum</strain>
    </source>
</reference>
<evidence type="ECO:0000313" key="1">
    <source>
        <dbReference type="EMBL" id="KAI8431651.1"/>
    </source>
</evidence>
<accession>A0ACC0K5C2</accession>
<proteinExistence type="predicted"/>